<dbReference type="AlphaFoldDB" id="A0A4S8LQT9"/>
<feature type="region of interest" description="Disordered" evidence="1">
    <location>
        <begin position="222"/>
        <end position="267"/>
    </location>
</feature>
<evidence type="ECO:0000256" key="1">
    <source>
        <dbReference type="SAM" id="MobiDB-lite"/>
    </source>
</evidence>
<feature type="region of interest" description="Disordered" evidence="1">
    <location>
        <begin position="80"/>
        <end position="118"/>
    </location>
</feature>
<gene>
    <name evidence="2" type="ORF">K435DRAFT_673826</name>
</gene>
<feature type="compositionally biased region" description="Gly residues" evidence="1">
    <location>
        <begin position="227"/>
        <end position="237"/>
    </location>
</feature>
<dbReference type="OrthoDB" id="2564234at2759"/>
<sequence>ISRYSQGTYISSWHPGSTASFSFNGTGFTIFGLQSNTSGDFIVSIDGQNHTGTANTTETTYLAPLFNSSILSNSMHDVNSLISNGGGDDGDRKNNDDGDDSDAGDDDGEPNPPTMEHKMYQDSDLHFEYLPQEAWNTDPAHVNEFKNQSGHSTSMANASLTFTFTGDGITLFGSIGPTQSSSYSVSLDGGPAIWFNASMSWWSCDEVLYHASNLGQGQHRLVVTNGFPGGGGGGGRGPPGPGQSIQGRQQVGGGDDPSQTGTGTVGSFDFDYAMVQGANLAVTSTQSSSTSPTSTSPSDPSTSTSLPSTRK</sequence>
<feature type="compositionally biased region" description="Acidic residues" evidence="1">
    <location>
        <begin position="97"/>
        <end position="109"/>
    </location>
</feature>
<protein>
    <submittedName>
        <fullName evidence="2">Uncharacterized protein</fullName>
    </submittedName>
</protein>
<evidence type="ECO:0000313" key="2">
    <source>
        <dbReference type="EMBL" id="THU91550.1"/>
    </source>
</evidence>
<name>A0A4S8LQT9_DENBC</name>
<accession>A0A4S8LQT9</accession>
<feature type="non-terminal residue" evidence="2">
    <location>
        <position position="1"/>
    </location>
</feature>
<organism evidence="2 3">
    <name type="scientific">Dendrothele bispora (strain CBS 962.96)</name>
    <dbReference type="NCBI Taxonomy" id="1314807"/>
    <lineage>
        <taxon>Eukaryota</taxon>
        <taxon>Fungi</taxon>
        <taxon>Dikarya</taxon>
        <taxon>Basidiomycota</taxon>
        <taxon>Agaricomycotina</taxon>
        <taxon>Agaricomycetes</taxon>
        <taxon>Agaricomycetidae</taxon>
        <taxon>Agaricales</taxon>
        <taxon>Agaricales incertae sedis</taxon>
        <taxon>Dendrothele</taxon>
    </lineage>
</organism>
<dbReference type="EMBL" id="ML179303">
    <property type="protein sequence ID" value="THU91550.1"/>
    <property type="molecule type" value="Genomic_DNA"/>
</dbReference>
<proteinExistence type="predicted"/>
<keyword evidence="3" id="KW-1185">Reference proteome</keyword>
<reference evidence="2 3" key="1">
    <citation type="journal article" date="2019" name="Nat. Ecol. Evol.">
        <title>Megaphylogeny resolves global patterns of mushroom evolution.</title>
        <authorList>
            <person name="Varga T."/>
            <person name="Krizsan K."/>
            <person name="Foldi C."/>
            <person name="Dima B."/>
            <person name="Sanchez-Garcia M."/>
            <person name="Sanchez-Ramirez S."/>
            <person name="Szollosi G.J."/>
            <person name="Szarkandi J.G."/>
            <person name="Papp V."/>
            <person name="Albert L."/>
            <person name="Andreopoulos W."/>
            <person name="Angelini C."/>
            <person name="Antonin V."/>
            <person name="Barry K.W."/>
            <person name="Bougher N.L."/>
            <person name="Buchanan P."/>
            <person name="Buyck B."/>
            <person name="Bense V."/>
            <person name="Catcheside P."/>
            <person name="Chovatia M."/>
            <person name="Cooper J."/>
            <person name="Damon W."/>
            <person name="Desjardin D."/>
            <person name="Finy P."/>
            <person name="Geml J."/>
            <person name="Haridas S."/>
            <person name="Hughes K."/>
            <person name="Justo A."/>
            <person name="Karasinski D."/>
            <person name="Kautmanova I."/>
            <person name="Kiss B."/>
            <person name="Kocsube S."/>
            <person name="Kotiranta H."/>
            <person name="LaButti K.M."/>
            <person name="Lechner B.E."/>
            <person name="Liimatainen K."/>
            <person name="Lipzen A."/>
            <person name="Lukacs Z."/>
            <person name="Mihaltcheva S."/>
            <person name="Morgado L.N."/>
            <person name="Niskanen T."/>
            <person name="Noordeloos M.E."/>
            <person name="Ohm R.A."/>
            <person name="Ortiz-Santana B."/>
            <person name="Ovrebo C."/>
            <person name="Racz N."/>
            <person name="Riley R."/>
            <person name="Savchenko A."/>
            <person name="Shiryaev A."/>
            <person name="Soop K."/>
            <person name="Spirin V."/>
            <person name="Szebenyi C."/>
            <person name="Tomsovsky M."/>
            <person name="Tulloss R.E."/>
            <person name="Uehling J."/>
            <person name="Grigoriev I.V."/>
            <person name="Vagvolgyi C."/>
            <person name="Papp T."/>
            <person name="Martin F.M."/>
            <person name="Miettinen O."/>
            <person name="Hibbett D.S."/>
            <person name="Nagy L.G."/>
        </authorList>
    </citation>
    <scope>NUCLEOTIDE SEQUENCE [LARGE SCALE GENOMIC DNA]</scope>
    <source>
        <strain evidence="2 3">CBS 962.96</strain>
    </source>
</reference>
<dbReference type="Gene3D" id="2.60.120.260">
    <property type="entry name" value="Galactose-binding domain-like"/>
    <property type="match status" value="2"/>
</dbReference>
<feature type="compositionally biased region" description="Low complexity" evidence="1">
    <location>
        <begin position="283"/>
        <end position="311"/>
    </location>
</feature>
<feature type="region of interest" description="Disordered" evidence="1">
    <location>
        <begin position="282"/>
        <end position="311"/>
    </location>
</feature>
<dbReference type="Proteomes" id="UP000297245">
    <property type="component" value="Unassembled WGS sequence"/>
</dbReference>
<evidence type="ECO:0000313" key="3">
    <source>
        <dbReference type="Proteomes" id="UP000297245"/>
    </source>
</evidence>